<dbReference type="InParanoid" id="Q7RST0"/>
<organism evidence="1 2">
    <name type="scientific">Plasmodium yoelii yoelii</name>
    <dbReference type="NCBI Taxonomy" id="73239"/>
    <lineage>
        <taxon>Eukaryota</taxon>
        <taxon>Sar</taxon>
        <taxon>Alveolata</taxon>
        <taxon>Apicomplexa</taxon>
        <taxon>Aconoidasida</taxon>
        <taxon>Haemosporida</taxon>
        <taxon>Plasmodiidae</taxon>
        <taxon>Plasmodium</taxon>
        <taxon>Plasmodium (Vinckeia)</taxon>
    </lineage>
</organism>
<name>Q7RST0_PLAYO</name>
<dbReference type="EMBL" id="AABL01000077">
    <property type="protein sequence ID" value="EAA22281.1"/>
    <property type="molecule type" value="Genomic_DNA"/>
</dbReference>
<dbReference type="SUPFAM" id="SSF50965">
    <property type="entry name" value="Galactose oxidase, central domain"/>
    <property type="match status" value="1"/>
</dbReference>
<dbReference type="AlphaFoldDB" id="Q7RST0"/>
<dbReference type="InterPro" id="IPR011043">
    <property type="entry name" value="Gal_Oxase/kelch_b-propeller"/>
</dbReference>
<dbReference type="PaxDb" id="73239-Q7RST0"/>
<accession>Q7RST0</accession>
<dbReference type="STRING" id="73239.Q7RST0"/>
<reference evidence="1 2" key="1">
    <citation type="journal article" date="2002" name="Nature">
        <title>Genome sequence and comparative analysis of the model rodent malaria parasite Plasmodium yoelii yoelii.</title>
        <authorList>
            <person name="Carlton J.M."/>
            <person name="Angiuoli S.V."/>
            <person name="Suh B.B."/>
            <person name="Kooij T.W."/>
            <person name="Pertea M."/>
            <person name="Silva J.C."/>
            <person name="Ermolaeva M.D."/>
            <person name="Allen J.E."/>
            <person name="Selengut J.D."/>
            <person name="Koo H.L."/>
            <person name="Peterson J.D."/>
            <person name="Pop M."/>
            <person name="Kosack D.S."/>
            <person name="Shumway M.F."/>
            <person name="Bidwell S.L."/>
            <person name="Shallom S.J."/>
            <person name="van Aken S.E."/>
            <person name="Riedmuller S.B."/>
            <person name="Feldblyum T.V."/>
            <person name="Cho J.K."/>
            <person name="Quackenbush J."/>
            <person name="Sedegah M."/>
            <person name="Shoaibi A."/>
            <person name="Cummings L.M."/>
            <person name="Florens L."/>
            <person name="Yates J.R."/>
            <person name="Raine J.D."/>
            <person name="Sinden R.E."/>
            <person name="Harris M.A."/>
            <person name="Cunningham D.A."/>
            <person name="Preiser P.R."/>
            <person name="Bergman L.W."/>
            <person name="Vaidya A.B."/>
            <person name="van Lin L.H."/>
            <person name="Janse C.J."/>
            <person name="Waters A.P."/>
            <person name="Smith H.O."/>
            <person name="White O.R."/>
            <person name="Salzberg S.L."/>
            <person name="Venter J.C."/>
            <person name="Fraser C.M."/>
            <person name="Hoffman S.L."/>
            <person name="Gardner M.J."/>
            <person name="Carucci D.J."/>
        </authorList>
    </citation>
    <scope>NUCLEOTIDE SEQUENCE [LARGE SCALE GENOMIC DNA]</scope>
    <source>
        <strain evidence="1 2">17XNL</strain>
    </source>
</reference>
<gene>
    <name evidence="1" type="ORF">PY00273</name>
</gene>
<sequence>MTTNKFLITKTENSYISKFTHNAIIFGENLFNIISNSFINNYEALYNSQDNNIENISFCSEALPFYCKSEIIHNENIFNSRFGHSCILYKNNVYIYGGNQYADCCNHNLIRFNVGMF</sequence>
<comment type="caution">
    <text evidence="1">The sequence shown here is derived from an EMBL/GenBank/DDBJ whole genome shotgun (WGS) entry which is preliminary data.</text>
</comment>
<dbReference type="Proteomes" id="UP000008553">
    <property type="component" value="Unassembled WGS sequence"/>
</dbReference>
<protein>
    <submittedName>
        <fullName evidence="1">Uncharacterized protein</fullName>
    </submittedName>
</protein>
<keyword evidence="2" id="KW-1185">Reference proteome</keyword>
<evidence type="ECO:0000313" key="2">
    <source>
        <dbReference type="Proteomes" id="UP000008553"/>
    </source>
</evidence>
<proteinExistence type="predicted"/>
<evidence type="ECO:0000313" key="1">
    <source>
        <dbReference type="EMBL" id="EAA22281.1"/>
    </source>
</evidence>